<dbReference type="PANTHER" id="PTHR34262">
    <property type="entry name" value="TRANSMEMBRANE PROTEIN 220"/>
    <property type="match status" value="1"/>
</dbReference>
<reference evidence="2 3" key="1">
    <citation type="submission" date="2024-08" db="EMBL/GenBank/DDBJ databases">
        <authorList>
            <person name="Cucini C."/>
            <person name="Frati F."/>
        </authorList>
    </citation>
    <scope>NUCLEOTIDE SEQUENCE [LARGE SCALE GENOMIC DNA]</scope>
</reference>
<dbReference type="Proteomes" id="UP001642540">
    <property type="component" value="Unassembled WGS sequence"/>
</dbReference>
<evidence type="ECO:0000256" key="1">
    <source>
        <dbReference type="SAM" id="Phobius"/>
    </source>
</evidence>
<accession>A0ABP1RT78</accession>
<sequence>MNLFLLFEDQFQKAVGGEGDDEYLVGKHHNIHKKAKKLSLSTTILWKCVFLTMALFFMAAAYVQHNDPDPYLWMPAYLVPMFINMILLLSLPFERSEAPLKLFPLTSTRIWRWLRSWKFLNKVIAIHSAYCYTLGIWTLIHFTWRHLTTPHNIQEEQDVILIETWVSEQNMYMEEAKELLGLCLVIAWLSFLQNGTFLRFGKKGIYFGAFLTSLPIFAWVLVEKFEGEMEYDQCF</sequence>
<proteinExistence type="predicted"/>
<dbReference type="EMBL" id="CAXLJM020000107">
    <property type="protein sequence ID" value="CAL8134990.1"/>
    <property type="molecule type" value="Genomic_DNA"/>
</dbReference>
<comment type="caution">
    <text evidence="2">The sequence shown here is derived from an EMBL/GenBank/DDBJ whole genome shotgun (WGS) entry which is preliminary data.</text>
</comment>
<protein>
    <submittedName>
        <fullName evidence="2">Uncharacterized protein</fullName>
    </submittedName>
</protein>
<gene>
    <name evidence="2" type="ORF">ODALV1_LOCUS25780</name>
</gene>
<name>A0ABP1RT78_9HEXA</name>
<dbReference type="InterPro" id="IPR029377">
    <property type="entry name" value="TMEM220"/>
</dbReference>
<keyword evidence="1" id="KW-0812">Transmembrane</keyword>
<evidence type="ECO:0000313" key="3">
    <source>
        <dbReference type="Proteomes" id="UP001642540"/>
    </source>
</evidence>
<feature type="transmembrane region" description="Helical" evidence="1">
    <location>
        <begin position="179"/>
        <end position="198"/>
    </location>
</feature>
<feature type="transmembrane region" description="Helical" evidence="1">
    <location>
        <begin position="44"/>
        <end position="65"/>
    </location>
</feature>
<evidence type="ECO:0000313" key="2">
    <source>
        <dbReference type="EMBL" id="CAL8134990.1"/>
    </source>
</evidence>
<keyword evidence="3" id="KW-1185">Reference proteome</keyword>
<feature type="transmembrane region" description="Helical" evidence="1">
    <location>
        <begin position="205"/>
        <end position="222"/>
    </location>
</feature>
<keyword evidence="1" id="KW-0472">Membrane</keyword>
<keyword evidence="1" id="KW-1133">Transmembrane helix</keyword>
<dbReference type="Pfam" id="PF15071">
    <property type="entry name" value="TMEM220"/>
    <property type="match status" value="1"/>
</dbReference>
<feature type="transmembrane region" description="Helical" evidence="1">
    <location>
        <begin position="119"/>
        <end position="140"/>
    </location>
</feature>
<dbReference type="PANTHER" id="PTHR34262:SF1">
    <property type="entry name" value="TRANSMEMBRANE PROTEIN 220"/>
    <property type="match status" value="1"/>
</dbReference>
<feature type="transmembrane region" description="Helical" evidence="1">
    <location>
        <begin position="71"/>
        <end position="91"/>
    </location>
</feature>
<organism evidence="2 3">
    <name type="scientific">Orchesella dallaii</name>
    <dbReference type="NCBI Taxonomy" id="48710"/>
    <lineage>
        <taxon>Eukaryota</taxon>
        <taxon>Metazoa</taxon>
        <taxon>Ecdysozoa</taxon>
        <taxon>Arthropoda</taxon>
        <taxon>Hexapoda</taxon>
        <taxon>Collembola</taxon>
        <taxon>Entomobryomorpha</taxon>
        <taxon>Entomobryoidea</taxon>
        <taxon>Orchesellidae</taxon>
        <taxon>Orchesellinae</taxon>
        <taxon>Orchesella</taxon>
    </lineage>
</organism>